<accession>A0A444J4V3</accession>
<protein>
    <submittedName>
        <fullName evidence="1">Uncharacterized protein</fullName>
    </submittedName>
</protein>
<dbReference type="Proteomes" id="UP000288086">
    <property type="component" value="Unassembled WGS sequence"/>
</dbReference>
<feature type="non-terminal residue" evidence="1">
    <location>
        <position position="1"/>
    </location>
</feature>
<proteinExistence type="predicted"/>
<comment type="caution">
    <text evidence="1">The sequence shown here is derived from an EMBL/GenBank/DDBJ whole genome shotgun (WGS) entry which is preliminary data.</text>
</comment>
<dbReference type="AlphaFoldDB" id="A0A444J4V3"/>
<gene>
    <name evidence="1" type="ORF">VT98_11783</name>
</gene>
<sequence length="98" mass="10948">HYDGIAWSSIAPKTYISFKSVWGRSGHDVFAAGTWGDTVLHYDGKNWNSMDTGRATLRINAIWGTRRNIFTVGGKGIIMHHRLSAVAEFLPSIFLLLL</sequence>
<evidence type="ECO:0000313" key="1">
    <source>
        <dbReference type="EMBL" id="RWX48123.1"/>
    </source>
</evidence>
<dbReference type="EMBL" id="MTKP01000178">
    <property type="protein sequence ID" value="RWX48123.1"/>
    <property type="molecule type" value="Genomic_DNA"/>
</dbReference>
<keyword evidence="2" id="KW-1185">Reference proteome</keyword>
<evidence type="ECO:0000313" key="2">
    <source>
        <dbReference type="Proteomes" id="UP000288086"/>
    </source>
</evidence>
<name>A0A444J4V3_9BACT</name>
<organism evidence="1 2">
    <name type="scientific">Candidatus Electrothrix communis</name>
    <dbReference type="NCBI Taxonomy" id="1859133"/>
    <lineage>
        <taxon>Bacteria</taxon>
        <taxon>Pseudomonadati</taxon>
        <taxon>Thermodesulfobacteriota</taxon>
        <taxon>Desulfobulbia</taxon>
        <taxon>Desulfobulbales</taxon>
        <taxon>Desulfobulbaceae</taxon>
        <taxon>Candidatus Electrothrix</taxon>
    </lineage>
</organism>
<reference evidence="1 2" key="1">
    <citation type="submission" date="2017-01" db="EMBL/GenBank/DDBJ databases">
        <title>The cable genome- insights into the physiology and evolution of filamentous bacteria capable of sulfide oxidation via long distance electron transfer.</title>
        <authorList>
            <person name="Schreiber L."/>
            <person name="Bjerg J.T."/>
            <person name="Boggild A."/>
            <person name="Van De Vossenberg J."/>
            <person name="Meysman F."/>
            <person name="Nielsen L.P."/>
            <person name="Schramm A."/>
            <person name="Kjeldsen K.U."/>
        </authorList>
    </citation>
    <scope>NUCLEOTIDE SEQUENCE [LARGE SCALE GENOMIC DNA]</scope>
    <source>
        <strain evidence="1">A1</strain>
    </source>
</reference>